<feature type="domain" description="HAMP" evidence="9">
    <location>
        <begin position="214"/>
        <end position="266"/>
    </location>
</feature>
<dbReference type="SUPFAM" id="SSF47384">
    <property type="entry name" value="Homodimeric domain of signal transducing histidine kinase"/>
    <property type="match status" value="1"/>
</dbReference>
<keyword evidence="7" id="KW-1133">Transmembrane helix</keyword>
<organism evidence="10 11">
    <name type="scientific">Lishizhenia tianjinensis</name>
    <dbReference type="NCBI Taxonomy" id="477690"/>
    <lineage>
        <taxon>Bacteria</taxon>
        <taxon>Pseudomonadati</taxon>
        <taxon>Bacteroidota</taxon>
        <taxon>Flavobacteriia</taxon>
        <taxon>Flavobacteriales</taxon>
        <taxon>Crocinitomicaceae</taxon>
        <taxon>Lishizhenia</taxon>
    </lineage>
</organism>
<dbReference type="InterPro" id="IPR005467">
    <property type="entry name" value="His_kinase_dom"/>
</dbReference>
<evidence type="ECO:0000256" key="5">
    <source>
        <dbReference type="ARBA" id="ARBA00022679"/>
    </source>
</evidence>
<dbReference type="CDD" id="cd00082">
    <property type="entry name" value="HisKA"/>
    <property type="match status" value="1"/>
</dbReference>
<dbReference type="STRING" id="477690.SAMN05216474_0140"/>
<dbReference type="GO" id="GO:0000155">
    <property type="term" value="F:phosphorelay sensor kinase activity"/>
    <property type="evidence" value="ECO:0007669"/>
    <property type="project" value="InterPro"/>
</dbReference>
<sequence>MKKIRNILLLSFSLFFVLLAVVLGLNQYLSYHASKTNKVIATEITPALTSIKTIHALNREGMLLLIDRWTDKNNINTHNRVKQILEVEMPHALNQLRNLRVNSAYKTKLIRKLDTIMSKIEIRVHRMNAILMITHDENAILNSTELKSLVRTEIPLLSFELNNTSTELESLYTKDLALLQSRLEKILSNASNFVLMAIIIGSVFGVILVLLVTRTIVSPIQRLIQATESMQPGESVEKLDIEKPEELAELSKSFNRMSNNLAYSYNEIQKKNEELEQFVYITSHDLQEPLKTLNTLTERLQLKAKNDLDPTSKKFLEYINTSTHRMSAMVNGLMEHSKLGNQSEIGEVDLNKVVEDVKMDLSISIQETITQFQTEKLPIVKGYPVELHLLFQNIISNAIKFRSKNRIPNISISCTENDNYYIISITDNGIGLNPKYKDKVFAMFQRLHGQDEYKGTGIGLAHCKKIVDLHRGTIDINGEIDQGTTVSFCISKYL</sequence>
<dbReference type="InterPro" id="IPR036890">
    <property type="entry name" value="HATPase_C_sf"/>
</dbReference>
<evidence type="ECO:0000256" key="4">
    <source>
        <dbReference type="ARBA" id="ARBA00022553"/>
    </source>
</evidence>
<dbReference type="InterPro" id="IPR003594">
    <property type="entry name" value="HATPase_dom"/>
</dbReference>
<dbReference type="GO" id="GO:0007234">
    <property type="term" value="P:osmosensory signaling via phosphorelay pathway"/>
    <property type="evidence" value="ECO:0007669"/>
    <property type="project" value="TreeGrafter"/>
</dbReference>
<dbReference type="PANTHER" id="PTHR42878">
    <property type="entry name" value="TWO-COMPONENT HISTIDINE KINASE"/>
    <property type="match status" value="1"/>
</dbReference>
<keyword evidence="4" id="KW-0597">Phosphoprotein</keyword>
<dbReference type="CDD" id="cd06225">
    <property type="entry name" value="HAMP"/>
    <property type="match status" value="1"/>
</dbReference>
<dbReference type="PROSITE" id="PS50885">
    <property type="entry name" value="HAMP"/>
    <property type="match status" value="1"/>
</dbReference>
<dbReference type="GO" id="GO:0000156">
    <property type="term" value="F:phosphorelay response regulator activity"/>
    <property type="evidence" value="ECO:0007669"/>
    <property type="project" value="TreeGrafter"/>
</dbReference>
<gene>
    <name evidence="10" type="ORF">SAMN05216474_0140</name>
</gene>
<evidence type="ECO:0000256" key="7">
    <source>
        <dbReference type="SAM" id="Phobius"/>
    </source>
</evidence>
<evidence type="ECO:0000313" key="11">
    <source>
        <dbReference type="Proteomes" id="UP000236454"/>
    </source>
</evidence>
<keyword evidence="7" id="KW-0472">Membrane</keyword>
<dbReference type="SMART" id="SM00304">
    <property type="entry name" value="HAMP"/>
    <property type="match status" value="1"/>
</dbReference>
<dbReference type="AlphaFoldDB" id="A0A1I6XF82"/>
<dbReference type="SUPFAM" id="SSF158472">
    <property type="entry name" value="HAMP domain-like"/>
    <property type="match status" value="1"/>
</dbReference>
<dbReference type="Pfam" id="PF02518">
    <property type="entry name" value="HATPase_c"/>
    <property type="match status" value="1"/>
</dbReference>
<dbReference type="SUPFAM" id="SSF55874">
    <property type="entry name" value="ATPase domain of HSP90 chaperone/DNA topoisomerase II/histidine kinase"/>
    <property type="match status" value="1"/>
</dbReference>
<dbReference type="PROSITE" id="PS50109">
    <property type="entry name" value="HIS_KIN"/>
    <property type="match status" value="1"/>
</dbReference>
<dbReference type="Pfam" id="PF00672">
    <property type="entry name" value="HAMP"/>
    <property type="match status" value="1"/>
</dbReference>
<dbReference type="InterPro" id="IPR050351">
    <property type="entry name" value="BphY/WalK/GraS-like"/>
</dbReference>
<evidence type="ECO:0000256" key="2">
    <source>
        <dbReference type="ARBA" id="ARBA00004370"/>
    </source>
</evidence>
<proteinExistence type="predicted"/>
<evidence type="ECO:0000256" key="3">
    <source>
        <dbReference type="ARBA" id="ARBA00012438"/>
    </source>
</evidence>
<dbReference type="Proteomes" id="UP000236454">
    <property type="component" value="Unassembled WGS sequence"/>
</dbReference>
<evidence type="ECO:0000259" key="9">
    <source>
        <dbReference type="PROSITE" id="PS50885"/>
    </source>
</evidence>
<reference evidence="10 11" key="1">
    <citation type="submission" date="2016-10" db="EMBL/GenBank/DDBJ databases">
        <authorList>
            <person name="de Groot N.N."/>
        </authorList>
    </citation>
    <scope>NUCLEOTIDE SEQUENCE [LARGE SCALE GENOMIC DNA]</scope>
    <source>
        <strain evidence="10 11">CGMCC 1.7005</strain>
    </source>
</reference>
<evidence type="ECO:0000256" key="1">
    <source>
        <dbReference type="ARBA" id="ARBA00000085"/>
    </source>
</evidence>
<evidence type="ECO:0000256" key="6">
    <source>
        <dbReference type="ARBA" id="ARBA00022777"/>
    </source>
</evidence>
<dbReference type="InterPro" id="IPR004358">
    <property type="entry name" value="Sig_transdc_His_kin-like_C"/>
</dbReference>
<keyword evidence="6 10" id="KW-0418">Kinase</keyword>
<dbReference type="Gene3D" id="1.10.287.130">
    <property type="match status" value="1"/>
</dbReference>
<keyword evidence="5" id="KW-0808">Transferase</keyword>
<protein>
    <recommendedName>
        <fullName evidence="3">histidine kinase</fullName>
        <ecNumber evidence="3">2.7.13.3</ecNumber>
    </recommendedName>
</protein>
<evidence type="ECO:0000313" key="10">
    <source>
        <dbReference type="EMBL" id="SFT36682.1"/>
    </source>
</evidence>
<dbReference type="SMART" id="SM00388">
    <property type="entry name" value="HisKA"/>
    <property type="match status" value="1"/>
</dbReference>
<dbReference type="Gene3D" id="3.30.565.10">
    <property type="entry name" value="Histidine kinase-like ATPase, C-terminal domain"/>
    <property type="match status" value="1"/>
</dbReference>
<dbReference type="EC" id="2.7.13.3" evidence="3"/>
<feature type="domain" description="Histidine kinase" evidence="8">
    <location>
        <begin position="281"/>
        <end position="494"/>
    </location>
</feature>
<dbReference type="GO" id="GO:0030295">
    <property type="term" value="F:protein kinase activator activity"/>
    <property type="evidence" value="ECO:0007669"/>
    <property type="project" value="TreeGrafter"/>
</dbReference>
<keyword evidence="11" id="KW-1185">Reference proteome</keyword>
<evidence type="ECO:0000259" key="8">
    <source>
        <dbReference type="PROSITE" id="PS50109"/>
    </source>
</evidence>
<dbReference type="Gene3D" id="6.10.340.10">
    <property type="match status" value="1"/>
</dbReference>
<dbReference type="EMBL" id="FPAS01000001">
    <property type="protein sequence ID" value="SFT36682.1"/>
    <property type="molecule type" value="Genomic_DNA"/>
</dbReference>
<dbReference type="InterPro" id="IPR003661">
    <property type="entry name" value="HisK_dim/P_dom"/>
</dbReference>
<dbReference type="PANTHER" id="PTHR42878:SF15">
    <property type="entry name" value="BACTERIOPHYTOCHROME"/>
    <property type="match status" value="1"/>
</dbReference>
<keyword evidence="7" id="KW-0812">Transmembrane</keyword>
<dbReference type="PRINTS" id="PR00344">
    <property type="entry name" value="BCTRLSENSOR"/>
</dbReference>
<dbReference type="InterPro" id="IPR036097">
    <property type="entry name" value="HisK_dim/P_sf"/>
</dbReference>
<dbReference type="Pfam" id="PF00512">
    <property type="entry name" value="HisKA"/>
    <property type="match status" value="1"/>
</dbReference>
<dbReference type="OrthoDB" id="9781208at2"/>
<comment type="subcellular location">
    <subcellularLocation>
        <location evidence="2">Membrane</location>
    </subcellularLocation>
</comment>
<feature type="transmembrane region" description="Helical" evidence="7">
    <location>
        <begin position="193"/>
        <end position="212"/>
    </location>
</feature>
<comment type="catalytic activity">
    <reaction evidence="1">
        <text>ATP + protein L-histidine = ADP + protein N-phospho-L-histidine.</text>
        <dbReference type="EC" id="2.7.13.3"/>
    </reaction>
</comment>
<name>A0A1I6XF82_9FLAO</name>
<dbReference type="InterPro" id="IPR003660">
    <property type="entry name" value="HAMP_dom"/>
</dbReference>
<dbReference type="GO" id="GO:0016020">
    <property type="term" value="C:membrane"/>
    <property type="evidence" value="ECO:0007669"/>
    <property type="project" value="UniProtKB-SubCell"/>
</dbReference>
<accession>A0A1I6XF82</accession>
<dbReference type="RefSeq" id="WP_090245193.1">
    <property type="nucleotide sequence ID" value="NZ_FPAS01000001.1"/>
</dbReference>
<dbReference type="SMART" id="SM00387">
    <property type="entry name" value="HATPase_c"/>
    <property type="match status" value="1"/>
</dbReference>